<accession>A0A069P2B6</accession>
<keyword evidence="4" id="KW-1185">Reference proteome</keyword>
<comment type="caution">
    <text evidence="2">The sequence shown here is derived from an EMBL/GenBank/DDBJ whole genome shotgun (WGS) entry which is preliminary data.</text>
</comment>
<dbReference type="RefSeq" id="WP_035964363.1">
    <property type="nucleotide sequence ID" value="NZ_BMEG01000002.1"/>
</dbReference>
<dbReference type="AlphaFoldDB" id="A0A069P2B6"/>
<dbReference type="STRING" id="1071679.BG57_03745"/>
<evidence type="ECO:0000313" key="1">
    <source>
        <dbReference type="EMBL" id="GGD63581.1"/>
    </source>
</evidence>
<dbReference type="Proteomes" id="UP000027439">
    <property type="component" value="Unassembled WGS sequence"/>
</dbReference>
<evidence type="ECO:0000313" key="4">
    <source>
        <dbReference type="Proteomes" id="UP000597138"/>
    </source>
</evidence>
<reference evidence="4" key="3">
    <citation type="journal article" date="2019" name="Int. J. Syst. Evol. Microbiol.">
        <title>The Global Catalogue of Microorganisms (GCM) 10K type strain sequencing project: providing services to taxonomists for standard genome sequencing and annotation.</title>
        <authorList>
            <consortium name="The Broad Institute Genomics Platform"/>
            <consortium name="The Broad Institute Genome Sequencing Center for Infectious Disease"/>
            <person name="Wu L."/>
            <person name="Ma J."/>
        </authorList>
    </citation>
    <scope>NUCLEOTIDE SEQUENCE [LARGE SCALE GENOMIC DNA]</scope>
    <source>
        <strain evidence="4">CGMCC 1.11013</strain>
    </source>
</reference>
<gene>
    <name evidence="2" type="ORF">BG57_03745</name>
    <name evidence="1" type="ORF">GCM10010985_17020</name>
</gene>
<dbReference type="EMBL" id="JFHE01000011">
    <property type="protein sequence ID" value="KDR34708.1"/>
    <property type="molecule type" value="Genomic_DNA"/>
</dbReference>
<evidence type="ECO:0000313" key="2">
    <source>
        <dbReference type="EMBL" id="KDR34708.1"/>
    </source>
</evidence>
<organism evidence="2 3">
    <name type="scientific">Caballeronia grimmiae</name>
    <dbReference type="NCBI Taxonomy" id="1071679"/>
    <lineage>
        <taxon>Bacteria</taxon>
        <taxon>Pseudomonadati</taxon>
        <taxon>Pseudomonadota</taxon>
        <taxon>Betaproteobacteria</taxon>
        <taxon>Burkholderiales</taxon>
        <taxon>Burkholderiaceae</taxon>
        <taxon>Caballeronia</taxon>
    </lineage>
</organism>
<name>A0A069P2B6_9BURK</name>
<dbReference type="eggNOG" id="ENOG50323MC">
    <property type="taxonomic scope" value="Bacteria"/>
</dbReference>
<dbReference type="OrthoDB" id="7270370at2"/>
<reference evidence="1" key="4">
    <citation type="submission" date="2024-05" db="EMBL/GenBank/DDBJ databases">
        <authorList>
            <person name="Sun Q."/>
            <person name="Zhou Y."/>
        </authorList>
    </citation>
    <scope>NUCLEOTIDE SEQUENCE</scope>
    <source>
        <strain evidence="1">CGMCC 1.11013</strain>
    </source>
</reference>
<sequence length="167" mass="18316">MTLNDVLRTAIEPALAILPHQMDTPEARVMLLSIGLQESRFAVRRQMGGGPARGFWQCEQGTQSSRGGVWGFFLHPASRYWMSVLCAARGIAFTPAAIYNALDKDDVLAAGVARLGLFTDPRRLPATDDVVGSWALYQRVWRPGKPKPDTWPDLHAQAVAAVQMEAA</sequence>
<evidence type="ECO:0000313" key="3">
    <source>
        <dbReference type="Proteomes" id="UP000027439"/>
    </source>
</evidence>
<dbReference type="EMBL" id="BMEG01000002">
    <property type="protein sequence ID" value="GGD63581.1"/>
    <property type="molecule type" value="Genomic_DNA"/>
</dbReference>
<reference evidence="1" key="1">
    <citation type="journal article" date="2014" name="Int. J. Syst. Evol. Microbiol.">
        <title>Complete genome of a new Firmicutes species belonging to the dominant human colonic microbiota ('Ruminococcus bicirculans') reveals two chromosomes and a selective capacity to utilize plant glucans.</title>
        <authorList>
            <consortium name="NISC Comparative Sequencing Program"/>
            <person name="Wegmann U."/>
            <person name="Louis P."/>
            <person name="Goesmann A."/>
            <person name="Henrissat B."/>
            <person name="Duncan S.H."/>
            <person name="Flint H.J."/>
        </authorList>
    </citation>
    <scope>NUCLEOTIDE SEQUENCE</scope>
    <source>
        <strain evidence="1">CGMCC 1.11013</strain>
    </source>
</reference>
<reference evidence="2 3" key="2">
    <citation type="submission" date="2014-03" db="EMBL/GenBank/DDBJ databases">
        <title>Draft Genome Sequences of Four Burkholderia Strains.</title>
        <authorList>
            <person name="Liu X.Y."/>
            <person name="Li C.X."/>
            <person name="Xu J.H."/>
        </authorList>
    </citation>
    <scope>NUCLEOTIDE SEQUENCE [LARGE SCALE GENOMIC DNA]</scope>
    <source>
        <strain evidence="2 3">R27</strain>
    </source>
</reference>
<dbReference type="Proteomes" id="UP000597138">
    <property type="component" value="Unassembled WGS sequence"/>
</dbReference>
<protein>
    <submittedName>
        <fullName evidence="2">Uncharacterized protein</fullName>
    </submittedName>
</protein>
<proteinExistence type="predicted"/>